<proteinExistence type="predicted"/>
<comment type="caution">
    <text evidence="1">The sequence shown here is derived from an EMBL/GenBank/DDBJ whole genome shotgun (WGS) entry which is preliminary data.</text>
</comment>
<dbReference type="Proteomes" id="UP000663828">
    <property type="component" value="Unassembled WGS sequence"/>
</dbReference>
<keyword evidence="2" id="KW-1185">Reference proteome</keyword>
<sequence length="81" mass="9545">MQISLLITVIFNGFHLDYTVIYRDYSRFHVDYGGLRQDYSGFDLDYGGFHLDYDGLRQHADAFEKSIKNVTFAPPYIGPWW</sequence>
<protein>
    <submittedName>
        <fullName evidence="1">Uncharacterized protein</fullName>
    </submittedName>
</protein>
<evidence type="ECO:0000313" key="2">
    <source>
        <dbReference type="Proteomes" id="UP000663828"/>
    </source>
</evidence>
<reference evidence="1" key="1">
    <citation type="submission" date="2021-02" db="EMBL/GenBank/DDBJ databases">
        <authorList>
            <person name="Nowell W R."/>
        </authorList>
    </citation>
    <scope>NUCLEOTIDE SEQUENCE</scope>
</reference>
<name>A0A816C4G6_ADIRI</name>
<accession>A0A816C4G6</accession>
<evidence type="ECO:0000313" key="1">
    <source>
        <dbReference type="EMBL" id="CAF1619281.1"/>
    </source>
</evidence>
<gene>
    <name evidence="1" type="ORF">XAT740_LOCUS50007</name>
</gene>
<dbReference type="AlphaFoldDB" id="A0A816C4G6"/>
<organism evidence="1 2">
    <name type="scientific">Adineta ricciae</name>
    <name type="common">Rotifer</name>
    <dbReference type="NCBI Taxonomy" id="249248"/>
    <lineage>
        <taxon>Eukaryota</taxon>
        <taxon>Metazoa</taxon>
        <taxon>Spiralia</taxon>
        <taxon>Gnathifera</taxon>
        <taxon>Rotifera</taxon>
        <taxon>Eurotatoria</taxon>
        <taxon>Bdelloidea</taxon>
        <taxon>Adinetida</taxon>
        <taxon>Adinetidae</taxon>
        <taxon>Adineta</taxon>
    </lineage>
</organism>
<dbReference type="EMBL" id="CAJNOR010007553">
    <property type="protein sequence ID" value="CAF1619281.1"/>
    <property type="molecule type" value="Genomic_DNA"/>
</dbReference>